<comment type="caution">
    <text evidence="2">The sequence shown here is derived from an EMBL/GenBank/DDBJ whole genome shotgun (WGS) entry which is preliminary data.</text>
</comment>
<proteinExistence type="predicted"/>
<dbReference type="Proteomes" id="UP001221757">
    <property type="component" value="Unassembled WGS sequence"/>
</dbReference>
<keyword evidence="1" id="KW-0732">Signal</keyword>
<dbReference type="EMBL" id="JARKIE010000032">
    <property type="protein sequence ID" value="KAJ7696937.1"/>
    <property type="molecule type" value="Genomic_DNA"/>
</dbReference>
<protein>
    <submittedName>
        <fullName evidence="2">Uncharacterized protein</fullName>
    </submittedName>
</protein>
<feature type="chain" id="PRO_5042099197" evidence="1">
    <location>
        <begin position="18"/>
        <end position="79"/>
    </location>
</feature>
<gene>
    <name evidence="2" type="ORF">B0H17DRAFT_1197679</name>
</gene>
<dbReference type="AlphaFoldDB" id="A0AAD7DQU0"/>
<reference evidence="2" key="1">
    <citation type="submission" date="2023-03" db="EMBL/GenBank/DDBJ databases">
        <title>Massive genome expansion in bonnet fungi (Mycena s.s.) driven by repeated elements and novel gene families across ecological guilds.</title>
        <authorList>
            <consortium name="Lawrence Berkeley National Laboratory"/>
            <person name="Harder C.B."/>
            <person name="Miyauchi S."/>
            <person name="Viragh M."/>
            <person name="Kuo A."/>
            <person name="Thoen E."/>
            <person name="Andreopoulos B."/>
            <person name="Lu D."/>
            <person name="Skrede I."/>
            <person name="Drula E."/>
            <person name="Henrissat B."/>
            <person name="Morin E."/>
            <person name="Kohler A."/>
            <person name="Barry K."/>
            <person name="LaButti K."/>
            <person name="Morin E."/>
            <person name="Salamov A."/>
            <person name="Lipzen A."/>
            <person name="Mereny Z."/>
            <person name="Hegedus B."/>
            <person name="Baldrian P."/>
            <person name="Stursova M."/>
            <person name="Weitz H."/>
            <person name="Taylor A."/>
            <person name="Grigoriev I.V."/>
            <person name="Nagy L.G."/>
            <person name="Martin F."/>
            <person name="Kauserud H."/>
        </authorList>
    </citation>
    <scope>NUCLEOTIDE SEQUENCE</scope>
    <source>
        <strain evidence="2">CBHHK067</strain>
    </source>
</reference>
<organism evidence="2 3">
    <name type="scientific">Mycena rosella</name>
    <name type="common">Pink bonnet</name>
    <name type="synonym">Agaricus rosellus</name>
    <dbReference type="NCBI Taxonomy" id="1033263"/>
    <lineage>
        <taxon>Eukaryota</taxon>
        <taxon>Fungi</taxon>
        <taxon>Dikarya</taxon>
        <taxon>Basidiomycota</taxon>
        <taxon>Agaricomycotina</taxon>
        <taxon>Agaricomycetes</taxon>
        <taxon>Agaricomycetidae</taxon>
        <taxon>Agaricales</taxon>
        <taxon>Marasmiineae</taxon>
        <taxon>Mycenaceae</taxon>
        <taxon>Mycena</taxon>
    </lineage>
</organism>
<evidence type="ECO:0000313" key="2">
    <source>
        <dbReference type="EMBL" id="KAJ7696937.1"/>
    </source>
</evidence>
<accession>A0AAD7DQU0</accession>
<sequence>MLWRGFLLLGAFNTALSYHGIKNAFRGNSTFDLRKACIVLASLLIACALSTPRGGDDVWHALASVLPCSEIHTFVLMSL</sequence>
<evidence type="ECO:0000313" key="3">
    <source>
        <dbReference type="Proteomes" id="UP001221757"/>
    </source>
</evidence>
<name>A0AAD7DQU0_MYCRO</name>
<evidence type="ECO:0000256" key="1">
    <source>
        <dbReference type="SAM" id="SignalP"/>
    </source>
</evidence>
<feature type="signal peptide" evidence="1">
    <location>
        <begin position="1"/>
        <end position="17"/>
    </location>
</feature>
<keyword evidence="3" id="KW-1185">Reference proteome</keyword>